<evidence type="ECO:0000256" key="1">
    <source>
        <dbReference type="ARBA" id="ARBA00007626"/>
    </source>
</evidence>
<feature type="repeat" description="PPR" evidence="3">
    <location>
        <begin position="353"/>
        <end position="387"/>
    </location>
</feature>
<evidence type="ECO:0000313" key="5">
    <source>
        <dbReference type="EMBL" id="WZN66007.1"/>
    </source>
</evidence>
<dbReference type="Pfam" id="PF13812">
    <property type="entry name" value="PPR_3"/>
    <property type="match status" value="2"/>
</dbReference>
<accession>A0AAX4PHW9</accession>
<feature type="compositionally biased region" description="Polar residues" evidence="4">
    <location>
        <begin position="94"/>
        <end position="107"/>
    </location>
</feature>
<protein>
    <submittedName>
        <fullName evidence="5">Pentatricopeptide repeat-containing protein</fullName>
    </submittedName>
</protein>
<feature type="repeat" description="PPR" evidence="3">
    <location>
        <begin position="424"/>
        <end position="459"/>
    </location>
</feature>
<evidence type="ECO:0000256" key="2">
    <source>
        <dbReference type="ARBA" id="ARBA00022737"/>
    </source>
</evidence>
<comment type="similarity">
    <text evidence="1">Belongs to the PPR family. P subfamily.</text>
</comment>
<feature type="repeat" description="PPR" evidence="3">
    <location>
        <begin position="531"/>
        <end position="565"/>
    </location>
</feature>
<dbReference type="PROSITE" id="PS51375">
    <property type="entry name" value="PPR"/>
    <property type="match status" value="5"/>
</dbReference>
<dbReference type="NCBIfam" id="TIGR00756">
    <property type="entry name" value="PPR"/>
    <property type="match status" value="5"/>
</dbReference>
<feature type="region of interest" description="Disordered" evidence="4">
    <location>
        <begin position="1"/>
        <end position="25"/>
    </location>
</feature>
<feature type="repeat" description="PPR" evidence="3">
    <location>
        <begin position="271"/>
        <end position="305"/>
    </location>
</feature>
<dbReference type="EMBL" id="CP151514">
    <property type="protein sequence ID" value="WZN66007.1"/>
    <property type="molecule type" value="Genomic_DNA"/>
</dbReference>
<dbReference type="InterPro" id="IPR002885">
    <property type="entry name" value="PPR_rpt"/>
</dbReference>
<feature type="repeat" description="PPR" evidence="3">
    <location>
        <begin position="460"/>
        <end position="494"/>
    </location>
</feature>
<dbReference type="Pfam" id="PF13041">
    <property type="entry name" value="PPR_2"/>
    <property type="match status" value="1"/>
</dbReference>
<dbReference type="PANTHER" id="PTHR47447">
    <property type="entry name" value="OS03G0856100 PROTEIN"/>
    <property type="match status" value="1"/>
</dbReference>
<sequence length="611" mass="68433">MAAHGPALERRAGRGRASTSATTASRVLRRATVACHSRSPRSVPAVGLVRREREASGREVRACARPTTTTTTGAAGEASSSYGSELTERALDPSAQNPFPTELPQGTTKREVSLLVRSLAQSNHEEVWPRAELMVTWLESQGGEARSLVDAWMYTEVLRSFRKRGEAGSALRVYGEAAARRPRLRLDSHFYAETMLALSKGDSKHAAAGEDIWNDLLRRSNAGLVTKYALTSFLCCCARSGDWRRALRAFHTDFYILQTTEPNKKGVALPDVVACTALMKALRAGGQWHKGERLLQWMYENGIEPNAYTFAELIQLLGDCGKWELVLSHYYEMTSSKSERESPSRRLRAPTANAHVFSATMNALCQSNKHDECREVWGKMISQGIEPTAITLVSLLKILERKHDGRRALEYFRLVQNRNEAEINIVVYNVVLSALSKSECAGEAKEIFEEILESRRVRPDRVTYETMVAAYAHVGDYRRADEFFRRMKFASYQPSDYAYVGRIKAYAKNDMWRECVLILKEVEQEDGVQPSVHVYNAVLQACFVTRKWELALKLFARMEEKKIEPNASTRALLSKICNEAIETCEDRQRQAATLSAIAAAAGALAIRTGVF</sequence>
<feature type="compositionally biased region" description="Low complexity" evidence="4">
    <location>
        <begin position="15"/>
        <end position="25"/>
    </location>
</feature>
<evidence type="ECO:0000313" key="6">
    <source>
        <dbReference type="Proteomes" id="UP001472866"/>
    </source>
</evidence>
<organism evidence="5 6">
    <name type="scientific">Chloropicon roscoffensis</name>
    <dbReference type="NCBI Taxonomy" id="1461544"/>
    <lineage>
        <taxon>Eukaryota</taxon>
        <taxon>Viridiplantae</taxon>
        <taxon>Chlorophyta</taxon>
        <taxon>Chloropicophyceae</taxon>
        <taxon>Chloropicales</taxon>
        <taxon>Chloropicaceae</taxon>
        <taxon>Chloropicon</taxon>
    </lineage>
</organism>
<gene>
    <name evidence="5" type="ORF">HKI87_14g75700</name>
</gene>
<reference evidence="5 6" key="1">
    <citation type="submission" date="2024-03" db="EMBL/GenBank/DDBJ databases">
        <title>Complete genome sequence of the green alga Chloropicon roscoffensis RCC1871.</title>
        <authorList>
            <person name="Lemieux C."/>
            <person name="Pombert J.-F."/>
            <person name="Otis C."/>
            <person name="Turmel M."/>
        </authorList>
    </citation>
    <scope>NUCLEOTIDE SEQUENCE [LARGE SCALE GENOMIC DNA]</scope>
    <source>
        <strain evidence="5 6">RCC1871</strain>
    </source>
</reference>
<feature type="compositionally biased region" description="Basic and acidic residues" evidence="4">
    <location>
        <begin position="52"/>
        <end position="62"/>
    </location>
</feature>
<dbReference type="PANTHER" id="PTHR47447:SF17">
    <property type="entry name" value="OS12G0638900 PROTEIN"/>
    <property type="match status" value="1"/>
</dbReference>
<evidence type="ECO:0000256" key="3">
    <source>
        <dbReference type="PROSITE-ProRule" id="PRU00708"/>
    </source>
</evidence>
<dbReference type="AlphaFoldDB" id="A0AAX4PHW9"/>
<keyword evidence="2" id="KW-0677">Repeat</keyword>
<proteinExistence type="inferred from homology"/>
<feature type="region of interest" description="Disordered" evidence="4">
    <location>
        <begin position="52"/>
        <end position="107"/>
    </location>
</feature>
<dbReference type="InterPro" id="IPR011990">
    <property type="entry name" value="TPR-like_helical_dom_sf"/>
</dbReference>
<evidence type="ECO:0000256" key="4">
    <source>
        <dbReference type="SAM" id="MobiDB-lite"/>
    </source>
</evidence>
<dbReference type="Pfam" id="PF01535">
    <property type="entry name" value="PPR"/>
    <property type="match status" value="1"/>
</dbReference>
<dbReference type="Gene3D" id="1.25.40.10">
    <property type="entry name" value="Tetratricopeptide repeat domain"/>
    <property type="match status" value="3"/>
</dbReference>
<dbReference type="Proteomes" id="UP001472866">
    <property type="component" value="Chromosome 14"/>
</dbReference>
<name>A0AAX4PHW9_9CHLO</name>
<feature type="compositionally biased region" description="Low complexity" evidence="4">
    <location>
        <begin position="67"/>
        <end position="85"/>
    </location>
</feature>
<keyword evidence="6" id="KW-1185">Reference proteome</keyword>